<dbReference type="RefSeq" id="WP_276639166.1">
    <property type="nucleotide sequence ID" value="NZ_CAJPSS010000007.1"/>
</dbReference>
<gene>
    <name evidence="2" type="ORF">HXL70_03550</name>
</gene>
<feature type="transmembrane region" description="Helical" evidence="1">
    <location>
        <begin position="106"/>
        <end position="126"/>
    </location>
</feature>
<evidence type="ECO:0000256" key="1">
    <source>
        <dbReference type="SAM" id="Phobius"/>
    </source>
</evidence>
<accession>A0A930FNW8</accession>
<dbReference type="EMBL" id="JABZMK010000010">
    <property type="protein sequence ID" value="MBF1129104.1"/>
    <property type="molecule type" value="Genomic_DNA"/>
</dbReference>
<dbReference type="InterPro" id="IPR008523">
    <property type="entry name" value="DUF805"/>
</dbReference>
<feature type="transmembrane region" description="Helical" evidence="1">
    <location>
        <begin position="77"/>
        <end position="94"/>
    </location>
</feature>
<dbReference type="Pfam" id="PF05656">
    <property type="entry name" value="DUF805"/>
    <property type="match status" value="1"/>
</dbReference>
<keyword evidence="1" id="KW-0472">Membrane</keyword>
<dbReference type="AlphaFoldDB" id="A0A930FNW8"/>
<name>A0A930FNW8_9FIRM</name>
<dbReference type="PANTHER" id="PTHR34980">
    <property type="entry name" value="INNER MEMBRANE PROTEIN-RELATED-RELATED"/>
    <property type="match status" value="1"/>
</dbReference>
<keyword evidence="1" id="KW-0812">Transmembrane</keyword>
<feature type="transmembrane region" description="Helical" evidence="1">
    <location>
        <begin position="45"/>
        <end position="71"/>
    </location>
</feature>
<evidence type="ECO:0000313" key="3">
    <source>
        <dbReference type="Proteomes" id="UP000757890"/>
    </source>
</evidence>
<protein>
    <submittedName>
        <fullName evidence="2">DUF805 domain-containing protein</fullName>
    </submittedName>
</protein>
<proteinExistence type="predicted"/>
<reference evidence="2" key="1">
    <citation type="submission" date="2020-04" db="EMBL/GenBank/DDBJ databases">
        <title>Deep metagenomics examines the oral microbiome during advanced dental caries in children, revealing novel taxa and co-occurrences with host molecules.</title>
        <authorList>
            <person name="Baker J.L."/>
            <person name="Morton J.T."/>
            <person name="Dinis M."/>
            <person name="Alvarez R."/>
            <person name="Tran N.C."/>
            <person name="Knight R."/>
            <person name="Edlund A."/>
        </authorList>
    </citation>
    <scope>NUCLEOTIDE SEQUENCE</scope>
    <source>
        <strain evidence="2">JCVI_32_bin.14</strain>
    </source>
</reference>
<dbReference type="PANTHER" id="PTHR34980:SF2">
    <property type="entry name" value="INNER MEMBRANE PROTEIN YHAH-RELATED"/>
    <property type="match status" value="1"/>
</dbReference>
<evidence type="ECO:0000313" key="2">
    <source>
        <dbReference type="EMBL" id="MBF1129104.1"/>
    </source>
</evidence>
<keyword evidence="1" id="KW-1133">Transmembrane helix</keyword>
<dbReference type="Proteomes" id="UP000757890">
    <property type="component" value="Unassembled WGS sequence"/>
</dbReference>
<comment type="caution">
    <text evidence="2">The sequence shown here is derived from an EMBL/GenBank/DDBJ whole genome shotgun (WGS) entry which is preliminary data.</text>
</comment>
<sequence length="144" mass="16556">MTNSNENTLFAQKEQAPKHLTFSAGVKRLRSHWLSLKGRSTRKEYWLIGLCIYILVGLALNIASIILFFILPGIRSNLITTPVTLALIYMNFALSVRRLHDIGYSGWYALLAYIPLINLFFLYLTVKPSVPDNEYGPQWEETKY</sequence>
<dbReference type="GO" id="GO:0005886">
    <property type="term" value="C:plasma membrane"/>
    <property type="evidence" value="ECO:0007669"/>
    <property type="project" value="TreeGrafter"/>
</dbReference>
<organism evidence="2 3">
    <name type="scientific">Dialister invisus</name>
    <dbReference type="NCBI Taxonomy" id="218538"/>
    <lineage>
        <taxon>Bacteria</taxon>
        <taxon>Bacillati</taxon>
        <taxon>Bacillota</taxon>
        <taxon>Negativicutes</taxon>
        <taxon>Veillonellales</taxon>
        <taxon>Veillonellaceae</taxon>
        <taxon>Dialister</taxon>
    </lineage>
</organism>